<dbReference type="InterPro" id="IPR006076">
    <property type="entry name" value="FAD-dep_OxRdtase"/>
</dbReference>
<reference evidence="6 7" key="1">
    <citation type="submission" date="2017-07" db="EMBL/GenBank/DDBJ databases">
        <title>The complete genome sequence of Bacillus mesonae strain H20-5, an efficient strain improving plant abiotic stress resistance.</title>
        <authorList>
            <person name="Kim S.Y."/>
            <person name="Song H."/>
            <person name="Sang M.K."/>
            <person name="Weon H.-Y."/>
            <person name="Song J."/>
        </authorList>
    </citation>
    <scope>NUCLEOTIDE SEQUENCE [LARGE SCALE GENOMIC DNA]</scope>
    <source>
        <strain evidence="6 7">H20-5</strain>
    </source>
</reference>
<dbReference type="SUPFAM" id="SSF51905">
    <property type="entry name" value="FAD/NAD(P)-binding domain"/>
    <property type="match status" value="1"/>
</dbReference>
<dbReference type="KEGG" id="nmk:CHR53_15850"/>
<evidence type="ECO:0000259" key="5">
    <source>
        <dbReference type="Pfam" id="PF01266"/>
    </source>
</evidence>
<sequence>MDADVAVIGVGTMGSMVMWQLAKRGASVIGFEQFGIGHDRSAAGGESRLFRTAGYAPLKNTNSLFVPILLESYNLWRELEKETGEDLLTINGGLMIGNPNEDFVGNILTAINEFQLDHKIFEGESAKRRFPQHRLLDGEVMVLDKLAGYIRPELSVVTASRRAEELGAVIHRNTCVEEIEQENERVRIKANGKNYYVSKVVISAGPWTGKFLPNVKKSVITPKKIGMTWYPSKNISLFKPDRFPGFMRISNGINFFGVPTLEGSMVKVALNTLYGDIEDPDHVDKNIRMDELETINSAVKSFLPDLIPEPIRVSVHMDGYTDDNDSMVGEVPGMKNVFVISGFSGGGFKMAPAMGKIGADLIIDGKTNHNIEHLSPARF</sequence>
<dbReference type="InterPro" id="IPR045170">
    <property type="entry name" value="MTOX"/>
</dbReference>
<dbReference type="RefSeq" id="WP_127487399.1">
    <property type="nucleotide sequence ID" value="NZ_CP022572.1"/>
</dbReference>
<name>A0A3Q9QXB3_9BACI</name>
<keyword evidence="3" id="KW-0274">FAD</keyword>
<protein>
    <submittedName>
        <fullName evidence="6">N-methyltryptophan oxidase</fullName>
    </submittedName>
</protein>
<keyword evidence="7" id="KW-1185">Reference proteome</keyword>
<accession>A0A3Q9QXB3</accession>
<keyword evidence="4" id="KW-0560">Oxidoreductase</keyword>
<organism evidence="6 7">
    <name type="scientific">Neobacillus mesonae</name>
    <dbReference type="NCBI Taxonomy" id="1193713"/>
    <lineage>
        <taxon>Bacteria</taxon>
        <taxon>Bacillati</taxon>
        <taxon>Bacillota</taxon>
        <taxon>Bacilli</taxon>
        <taxon>Bacillales</taxon>
        <taxon>Bacillaceae</taxon>
        <taxon>Neobacillus</taxon>
    </lineage>
</organism>
<dbReference type="Gene3D" id="3.50.50.60">
    <property type="entry name" value="FAD/NAD(P)-binding domain"/>
    <property type="match status" value="1"/>
</dbReference>
<dbReference type="SUPFAM" id="SSF54373">
    <property type="entry name" value="FAD-linked reductases, C-terminal domain"/>
    <property type="match status" value="1"/>
</dbReference>
<evidence type="ECO:0000256" key="3">
    <source>
        <dbReference type="ARBA" id="ARBA00022827"/>
    </source>
</evidence>
<keyword evidence="2" id="KW-0285">Flavoprotein</keyword>
<evidence type="ECO:0000256" key="2">
    <source>
        <dbReference type="ARBA" id="ARBA00022630"/>
    </source>
</evidence>
<dbReference type="InterPro" id="IPR036188">
    <property type="entry name" value="FAD/NAD-bd_sf"/>
</dbReference>
<dbReference type="STRING" id="1193713.GCA_001636315_05594"/>
<dbReference type="Pfam" id="PF01266">
    <property type="entry name" value="DAO"/>
    <property type="match status" value="1"/>
</dbReference>
<gene>
    <name evidence="6" type="ORF">CHR53_15850</name>
</gene>
<dbReference type="PANTHER" id="PTHR10961">
    <property type="entry name" value="PEROXISOMAL SARCOSINE OXIDASE"/>
    <property type="match status" value="1"/>
</dbReference>
<evidence type="ECO:0000256" key="4">
    <source>
        <dbReference type="ARBA" id="ARBA00023002"/>
    </source>
</evidence>
<dbReference type="Proteomes" id="UP000282892">
    <property type="component" value="Chromosome"/>
</dbReference>
<dbReference type="OrthoDB" id="9794226at2"/>
<proteinExistence type="predicted"/>
<dbReference type="GO" id="GO:0050660">
    <property type="term" value="F:flavin adenine dinucleotide binding"/>
    <property type="evidence" value="ECO:0007669"/>
    <property type="project" value="InterPro"/>
</dbReference>
<dbReference type="AlphaFoldDB" id="A0A3Q9QXB3"/>
<feature type="domain" description="FAD dependent oxidoreductase" evidence="5">
    <location>
        <begin position="4"/>
        <end position="361"/>
    </location>
</feature>
<comment type="cofactor">
    <cofactor evidence="1">
        <name>FAD</name>
        <dbReference type="ChEBI" id="CHEBI:57692"/>
    </cofactor>
</comment>
<dbReference type="EMBL" id="CP022572">
    <property type="protein sequence ID" value="AZU62620.1"/>
    <property type="molecule type" value="Genomic_DNA"/>
</dbReference>
<dbReference type="PANTHER" id="PTHR10961:SF7">
    <property type="entry name" value="FAD DEPENDENT OXIDOREDUCTASE DOMAIN-CONTAINING PROTEIN"/>
    <property type="match status" value="1"/>
</dbReference>
<dbReference type="NCBIfam" id="NF008425">
    <property type="entry name" value="PRK11259.1"/>
    <property type="match status" value="1"/>
</dbReference>
<evidence type="ECO:0000313" key="6">
    <source>
        <dbReference type="EMBL" id="AZU62620.1"/>
    </source>
</evidence>
<evidence type="ECO:0000313" key="7">
    <source>
        <dbReference type="Proteomes" id="UP000282892"/>
    </source>
</evidence>
<evidence type="ECO:0000256" key="1">
    <source>
        <dbReference type="ARBA" id="ARBA00001974"/>
    </source>
</evidence>
<dbReference type="GO" id="GO:0008115">
    <property type="term" value="F:sarcosine oxidase activity"/>
    <property type="evidence" value="ECO:0007669"/>
    <property type="project" value="TreeGrafter"/>
</dbReference>
<dbReference type="Gene3D" id="3.30.9.10">
    <property type="entry name" value="D-Amino Acid Oxidase, subunit A, domain 2"/>
    <property type="match status" value="1"/>
</dbReference>